<evidence type="ECO:0000313" key="1">
    <source>
        <dbReference type="EMBL" id="CAG8668408.1"/>
    </source>
</evidence>
<name>A0ACA9NPY3_9GLOM</name>
<protein>
    <submittedName>
        <fullName evidence="1">16034_t:CDS:1</fullName>
    </submittedName>
</protein>
<accession>A0ACA9NPY3</accession>
<keyword evidence="2" id="KW-1185">Reference proteome</keyword>
<dbReference type="Proteomes" id="UP000789702">
    <property type="component" value="Unassembled WGS sequence"/>
</dbReference>
<evidence type="ECO:0000313" key="2">
    <source>
        <dbReference type="Proteomes" id="UP000789702"/>
    </source>
</evidence>
<reference evidence="1" key="1">
    <citation type="submission" date="2021-06" db="EMBL/GenBank/DDBJ databases">
        <authorList>
            <person name="Kallberg Y."/>
            <person name="Tangrot J."/>
            <person name="Rosling A."/>
        </authorList>
    </citation>
    <scope>NUCLEOTIDE SEQUENCE</scope>
    <source>
        <strain evidence="1">IL203A</strain>
    </source>
</reference>
<dbReference type="EMBL" id="CAJVPU010018859">
    <property type="protein sequence ID" value="CAG8668408.1"/>
    <property type="molecule type" value="Genomic_DNA"/>
</dbReference>
<comment type="caution">
    <text evidence="1">The sequence shown here is derived from an EMBL/GenBank/DDBJ whole genome shotgun (WGS) entry which is preliminary data.</text>
</comment>
<feature type="non-terminal residue" evidence="1">
    <location>
        <position position="1"/>
    </location>
</feature>
<proteinExistence type="predicted"/>
<organism evidence="1 2">
    <name type="scientific">Dentiscutata heterogama</name>
    <dbReference type="NCBI Taxonomy" id="1316150"/>
    <lineage>
        <taxon>Eukaryota</taxon>
        <taxon>Fungi</taxon>
        <taxon>Fungi incertae sedis</taxon>
        <taxon>Mucoromycota</taxon>
        <taxon>Glomeromycotina</taxon>
        <taxon>Glomeromycetes</taxon>
        <taxon>Diversisporales</taxon>
        <taxon>Gigasporaceae</taxon>
        <taxon>Dentiscutata</taxon>
    </lineage>
</organism>
<sequence length="212" mass="24986">IENKPEQLLDKFNNSFIKNHQNRNKLPENEKKEVEKKQRDFILQCLDSHVDKLSEIFAYWAAYYLEQGYGIEYTDDNEIQKDKKKSIELYKDAADRLHPNSTFRYAAHLTFNLNKDDEEEIKIKHGQDILHYLHIAADRGHSDAYYYLGNIFCYGKLGVNKEIGLGEAYFKAAIRLGNEKAKDKLVKFIKESYESHTNLESENDDLKMRLRI</sequence>
<gene>
    <name evidence="1" type="ORF">DHETER_LOCUS10070</name>
</gene>